<dbReference type="Gene3D" id="3.30.10.10">
    <property type="entry name" value="Trypsin Inhibitor V, subunit A"/>
    <property type="match status" value="1"/>
</dbReference>
<dbReference type="PROSITE" id="PS51257">
    <property type="entry name" value="PROKAR_LIPOPROTEIN"/>
    <property type="match status" value="1"/>
</dbReference>
<dbReference type="Proteomes" id="UP001162881">
    <property type="component" value="Unassembled WGS sequence"/>
</dbReference>
<evidence type="ECO:0000313" key="3">
    <source>
        <dbReference type="EMBL" id="MCJ2181701.1"/>
    </source>
</evidence>
<evidence type="ECO:0000256" key="1">
    <source>
        <dbReference type="SAM" id="MobiDB-lite"/>
    </source>
</evidence>
<dbReference type="EMBL" id="JALHLF010000006">
    <property type="protein sequence ID" value="MCJ2181701.1"/>
    <property type="molecule type" value="Genomic_DNA"/>
</dbReference>
<feature type="chain" id="PRO_5045326106" evidence="2">
    <location>
        <begin position="28"/>
        <end position="109"/>
    </location>
</feature>
<dbReference type="PANTHER" id="PTHR39600:SF1">
    <property type="entry name" value="PEPTIDASE INHIBITOR I78 FAMILY PROTEIN"/>
    <property type="match status" value="1"/>
</dbReference>
<keyword evidence="2" id="KW-0732">Signal</keyword>
<gene>
    <name evidence="3" type="ORF">MTR62_03135</name>
</gene>
<organism evidence="3 4">
    <name type="scientific">Novosphingobium organovorum</name>
    <dbReference type="NCBI Taxonomy" id="2930092"/>
    <lineage>
        <taxon>Bacteria</taxon>
        <taxon>Pseudomonadati</taxon>
        <taxon>Pseudomonadota</taxon>
        <taxon>Alphaproteobacteria</taxon>
        <taxon>Sphingomonadales</taxon>
        <taxon>Sphingomonadaceae</taxon>
        <taxon>Novosphingobium</taxon>
    </lineage>
</organism>
<evidence type="ECO:0000256" key="2">
    <source>
        <dbReference type="SAM" id="SignalP"/>
    </source>
</evidence>
<proteinExistence type="predicted"/>
<reference evidence="3" key="1">
    <citation type="submission" date="2022-03" db="EMBL/GenBank/DDBJ databases">
        <title>Identification of a novel bacterium isolated from mangrove sediments.</title>
        <authorList>
            <person name="Pan X."/>
        </authorList>
    </citation>
    <scope>NUCLEOTIDE SEQUENCE</scope>
    <source>
        <strain evidence="3">B1949</strain>
    </source>
</reference>
<feature type="signal peptide" evidence="2">
    <location>
        <begin position="1"/>
        <end position="27"/>
    </location>
</feature>
<evidence type="ECO:0000313" key="4">
    <source>
        <dbReference type="Proteomes" id="UP001162881"/>
    </source>
</evidence>
<protein>
    <submittedName>
        <fullName evidence="3">I78 family peptidase inhibitor</fullName>
    </submittedName>
</protein>
<sequence length="109" mass="11398">MIRPISTAGLLPILAASLLAGLGGCSATTEPPTSPPPSPARPADCGAAQLGAFLGREASETVLTVLRSWRGDKPVRVLKPGSAMTMDYHPDRLNVFLDDTGHIDKFACN</sequence>
<dbReference type="Pfam" id="PF11720">
    <property type="entry name" value="Inhibitor_I78"/>
    <property type="match status" value="1"/>
</dbReference>
<dbReference type="RefSeq" id="WP_244016846.1">
    <property type="nucleotide sequence ID" value="NZ_JALHLF010000006.1"/>
</dbReference>
<comment type="caution">
    <text evidence="3">The sequence shown here is derived from an EMBL/GenBank/DDBJ whole genome shotgun (WGS) entry which is preliminary data.</text>
</comment>
<name>A0ABT0B9G1_9SPHN</name>
<feature type="region of interest" description="Disordered" evidence="1">
    <location>
        <begin position="25"/>
        <end position="45"/>
    </location>
</feature>
<keyword evidence="4" id="KW-1185">Reference proteome</keyword>
<dbReference type="InterPro" id="IPR021719">
    <property type="entry name" value="Prot_inh_I78"/>
</dbReference>
<accession>A0ABT0B9G1</accession>
<dbReference type="PANTHER" id="PTHR39600">
    <property type="entry name" value="PEPTIDASE INHIBITOR I78 FAMILY PROTEIN"/>
    <property type="match status" value="1"/>
</dbReference>